<reference evidence="1" key="2">
    <citation type="journal article" date="2022" name="Proc. Natl. Acad. Sci. U.S.A.">
        <title>Diploid-dominant life cycles characterize the early evolution of Fungi.</title>
        <authorList>
            <person name="Amses K.R."/>
            <person name="Simmons D.R."/>
            <person name="Longcore J.E."/>
            <person name="Mondo S.J."/>
            <person name="Seto K."/>
            <person name="Jeronimo G.H."/>
            <person name="Bonds A.E."/>
            <person name="Quandt C.A."/>
            <person name="Davis W.J."/>
            <person name="Chang Y."/>
            <person name="Federici B.A."/>
            <person name="Kuo A."/>
            <person name="LaButti K."/>
            <person name="Pangilinan J."/>
            <person name="Andreopoulos W."/>
            <person name="Tritt A."/>
            <person name="Riley R."/>
            <person name="Hundley H."/>
            <person name="Johnson J."/>
            <person name="Lipzen A."/>
            <person name="Barry K."/>
            <person name="Lang B.F."/>
            <person name="Cuomo C.A."/>
            <person name="Buchler N.E."/>
            <person name="Grigoriev I.V."/>
            <person name="Spatafora J.W."/>
            <person name="Stajich J.E."/>
            <person name="James T.Y."/>
        </authorList>
    </citation>
    <scope>NUCLEOTIDE SEQUENCE</scope>
    <source>
        <strain evidence="1">AG</strain>
    </source>
</reference>
<dbReference type="EMBL" id="MU620926">
    <property type="protein sequence ID" value="KAI8578717.1"/>
    <property type="molecule type" value="Genomic_DNA"/>
</dbReference>
<dbReference type="Proteomes" id="UP001206595">
    <property type="component" value="Unassembled WGS sequence"/>
</dbReference>
<comment type="caution">
    <text evidence="1">The sequence shown here is derived from an EMBL/GenBank/DDBJ whole genome shotgun (WGS) entry which is preliminary data.</text>
</comment>
<accession>A0AAD5HC54</accession>
<organism evidence="1 2">
    <name type="scientific">Umbelopsis ramanniana AG</name>
    <dbReference type="NCBI Taxonomy" id="1314678"/>
    <lineage>
        <taxon>Eukaryota</taxon>
        <taxon>Fungi</taxon>
        <taxon>Fungi incertae sedis</taxon>
        <taxon>Mucoromycota</taxon>
        <taxon>Mucoromycotina</taxon>
        <taxon>Umbelopsidomycetes</taxon>
        <taxon>Umbelopsidales</taxon>
        <taxon>Umbelopsidaceae</taxon>
        <taxon>Umbelopsis</taxon>
    </lineage>
</organism>
<evidence type="ECO:0000313" key="2">
    <source>
        <dbReference type="Proteomes" id="UP001206595"/>
    </source>
</evidence>
<evidence type="ECO:0000313" key="1">
    <source>
        <dbReference type="EMBL" id="KAI8578717.1"/>
    </source>
</evidence>
<dbReference type="RefSeq" id="XP_051443721.1">
    <property type="nucleotide sequence ID" value="XM_051589704.1"/>
</dbReference>
<name>A0AAD5HC54_UMBRA</name>
<sequence length="469" mass="54089">MQSAERQKPRTIRRTSIEDDLSNVPHHDIIQDGHDLIFQEFQLEPFDYSDILDVMPISQLSTEPQLQQPHGHITKEILNTCMALDYSCLYLLDAFTVQYSSLTNDHDLSTCHKMLSDLISAHGTASSSLHSEILESIKLQLQNVLQSKDAQKLVEHIVLVANNVYKMIQTARQRPSTLDTTQFTNQDTDEAMLIVQRIVEDLQTMRANATQTPDDNDTWEQIDSSMAVVEHLIDTILCDSQLPHYNDACGPRTEVAGLLPPYYNNASIKAKDPFDTDDSKRTYDLDGLISALDRITTSVPRLHNQCFELNERQRHQMDTATMQATVDRLARGRLDNQRANTPKHRTKPSNSLATNAAEKLVDCQPSKNCKYPEQMFMALMRRWVHSILTYGERRRDRHRRKTKAERDRYTSDLITRFERLREKTRLHNQDAVMMLCYHELDQILNHLDKTTHQFANQRASFRPRSAATS</sequence>
<keyword evidence="2" id="KW-1185">Reference proteome</keyword>
<proteinExistence type="predicted"/>
<protein>
    <submittedName>
        <fullName evidence="1">Uncharacterized protein</fullName>
    </submittedName>
</protein>
<dbReference type="GeneID" id="75915049"/>
<dbReference type="AlphaFoldDB" id="A0AAD5HC54"/>
<reference evidence="1" key="1">
    <citation type="submission" date="2021-06" db="EMBL/GenBank/DDBJ databases">
        <authorList>
            <consortium name="DOE Joint Genome Institute"/>
            <person name="Mondo S.J."/>
            <person name="Amses K.R."/>
            <person name="Simmons D.R."/>
            <person name="Longcore J.E."/>
            <person name="Seto K."/>
            <person name="Alves G.H."/>
            <person name="Bonds A.E."/>
            <person name="Quandt C.A."/>
            <person name="Davis W.J."/>
            <person name="Chang Y."/>
            <person name="Letcher P.M."/>
            <person name="Powell M.J."/>
            <person name="Kuo A."/>
            <person name="Labutti K."/>
            <person name="Pangilinan J."/>
            <person name="Andreopoulos W."/>
            <person name="Tritt A."/>
            <person name="Riley R."/>
            <person name="Hundley H."/>
            <person name="Johnson J."/>
            <person name="Lipzen A."/>
            <person name="Barry K."/>
            <person name="Berbee M.L."/>
            <person name="Buchler N.E."/>
            <person name="Grigoriev I.V."/>
            <person name="Spatafora J.W."/>
            <person name="Stajich J.E."/>
            <person name="James T.Y."/>
        </authorList>
    </citation>
    <scope>NUCLEOTIDE SEQUENCE</scope>
    <source>
        <strain evidence="1">AG</strain>
    </source>
</reference>
<gene>
    <name evidence="1" type="ORF">K450DRAFT_245172</name>
</gene>